<gene>
    <name evidence="2" type="ORF">ABMA28_013014</name>
</gene>
<keyword evidence="1" id="KW-0732">Signal</keyword>
<organism evidence="2 3">
    <name type="scientific">Loxostege sticticalis</name>
    <name type="common">Beet webworm moth</name>
    <dbReference type="NCBI Taxonomy" id="481309"/>
    <lineage>
        <taxon>Eukaryota</taxon>
        <taxon>Metazoa</taxon>
        <taxon>Ecdysozoa</taxon>
        <taxon>Arthropoda</taxon>
        <taxon>Hexapoda</taxon>
        <taxon>Insecta</taxon>
        <taxon>Pterygota</taxon>
        <taxon>Neoptera</taxon>
        <taxon>Endopterygota</taxon>
        <taxon>Lepidoptera</taxon>
        <taxon>Glossata</taxon>
        <taxon>Ditrysia</taxon>
        <taxon>Pyraloidea</taxon>
        <taxon>Crambidae</taxon>
        <taxon>Pyraustinae</taxon>
        <taxon>Loxostege</taxon>
    </lineage>
</organism>
<proteinExistence type="predicted"/>
<feature type="chain" id="PRO_5044804528" evidence="1">
    <location>
        <begin position="16"/>
        <end position="129"/>
    </location>
</feature>
<name>A0ABD0S3B4_LOXSC</name>
<reference evidence="2 3" key="1">
    <citation type="submission" date="2024-06" db="EMBL/GenBank/DDBJ databases">
        <title>A chromosome-level genome assembly of beet webworm, Loxostege sticticalis.</title>
        <authorList>
            <person name="Zhang Y."/>
        </authorList>
    </citation>
    <scope>NUCLEOTIDE SEQUENCE [LARGE SCALE GENOMIC DNA]</scope>
    <source>
        <strain evidence="2">AQ028</strain>
        <tissue evidence="2">Male pupae</tissue>
    </source>
</reference>
<evidence type="ECO:0000313" key="2">
    <source>
        <dbReference type="EMBL" id="KAL0808570.1"/>
    </source>
</evidence>
<feature type="signal peptide" evidence="1">
    <location>
        <begin position="1"/>
        <end position="15"/>
    </location>
</feature>
<evidence type="ECO:0000256" key="1">
    <source>
        <dbReference type="SAM" id="SignalP"/>
    </source>
</evidence>
<sequence length="129" mass="13944">MYKFCLLLFVATALALPMAAEKSLDDLLESIFGATVPTTGSPSSSKDNMMSDLDKIFGSEPSSSSIKLENGAKTDEECVMNDRQGICVPYYLCDKDQVDSEGIDSIVGLPCESYLDVCCHKVATDLPKD</sequence>
<dbReference type="Proteomes" id="UP001549921">
    <property type="component" value="Unassembled WGS sequence"/>
</dbReference>
<dbReference type="AlphaFoldDB" id="A0ABD0S3B4"/>
<dbReference type="EMBL" id="JBEDNZ010000031">
    <property type="protein sequence ID" value="KAL0808570.1"/>
    <property type="molecule type" value="Genomic_DNA"/>
</dbReference>
<comment type="caution">
    <text evidence="2">The sequence shown here is derived from an EMBL/GenBank/DDBJ whole genome shotgun (WGS) entry which is preliminary data.</text>
</comment>
<evidence type="ECO:0000313" key="3">
    <source>
        <dbReference type="Proteomes" id="UP001549921"/>
    </source>
</evidence>
<accession>A0ABD0S3B4</accession>
<protein>
    <submittedName>
        <fullName evidence="2">Uncharacterized protein</fullName>
    </submittedName>
</protein>